<organism evidence="2 3">
    <name type="scientific">Ceratobasidium theobromae</name>
    <dbReference type="NCBI Taxonomy" id="1582974"/>
    <lineage>
        <taxon>Eukaryota</taxon>
        <taxon>Fungi</taxon>
        <taxon>Dikarya</taxon>
        <taxon>Basidiomycota</taxon>
        <taxon>Agaricomycotina</taxon>
        <taxon>Agaricomycetes</taxon>
        <taxon>Cantharellales</taxon>
        <taxon>Ceratobasidiaceae</taxon>
        <taxon>Ceratobasidium</taxon>
    </lineage>
</organism>
<sequence>MADSLEPHTAIWPSPQLRIVEHRLHELIARPPRLEHETYGIFSALLSCIYPLAESPEAASSYFVHPQGPLRSPLDEQQAPLLPSSKPGPSTSVDLPTEPEPDWDTTIETDSVGSATSSVDCSAGNNSGPNSTFEVPIPPPGDISVTNTHIPVAGRGQGRLLPGDVKYPDFIVYQVNPNGCLAVGGGPDVIRLVVEIKNHPVLEFTTADANQIWAYASRLWAMNAVEAGLLVILQTEAYFWAYDELNDYNSFSPAAIIQRPHHQIDSLNFVNFLCTWEREWGHVTF</sequence>
<evidence type="ECO:0000313" key="2">
    <source>
        <dbReference type="EMBL" id="KAB5587810.1"/>
    </source>
</evidence>
<keyword evidence="3" id="KW-1185">Reference proteome</keyword>
<evidence type="ECO:0000313" key="3">
    <source>
        <dbReference type="Proteomes" id="UP000383932"/>
    </source>
</evidence>
<dbReference type="EMBL" id="SSOP01000763">
    <property type="protein sequence ID" value="KAB5587810.1"/>
    <property type="molecule type" value="Genomic_DNA"/>
</dbReference>
<feature type="compositionally biased region" description="Polar residues" evidence="1">
    <location>
        <begin position="108"/>
        <end position="128"/>
    </location>
</feature>
<feature type="compositionally biased region" description="Acidic residues" evidence="1">
    <location>
        <begin position="97"/>
        <end position="107"/>
    </location>
</feature>
<evidence type="ECO:0000256" key="1">
    <source>
        <dbReference type="SAM" id="MobiDB-lite"/>
    </source>
</evidence>
<dbReference type="Proteomes" id="UP000383932">
    <property type="component" value="Unassembled WGS sequence"/>
</dbReference>
<protein>
    <submittedName>
        <fullName evidence="2">Uncharacterized protein</fullName>
    </submittedName>
</protein>
<gene>
    <name evidence="2" type="ORF">CTheo_8748</name>
</gene>
<comment type="caution">
    <text evidence="2">The sequence shown here is derived from an EMBL/GenBank/DDBJ whole genome shotgun (WGS) entry which is preliminary data.</text>
</comment>
<reference evidence="2 3" key="1">
    <citation type="journal article" date="2019" name="Fungal Biol. Biotechnol.">
        <title>Draft genome sequence of fastidious pathogen Ceratobasidium theobromae, which causes vascular-streak dieback in Theobroma cacao.</title>
        <authorList>
            <person name="Ali S.S."/>
            <person name="Asman A."/>
            <person name="Shao J."/>
            <person name="Firmansyah A.P."/>
            <person name="Susilo A.W."/>
            <person name="Rosmana A."/>
            <person name="McMahon P."/>
            <person name="Junaid M."/>
            <person name="Guest D."/>
            <person name="Kheng T.Y."/>
            <person name="Meinhardt L.W."/>
            <person name="Bailey B.A."/>
        </authorList>
    </citation>
    <scope>NUCLEOTIDE SEQUENCE [LARGE SCALE GENOMIC DNA]</scope>
    <source>
        <strain evidence="2 3">CT2</strain>
    </source>
</reference>
<dbReference type="OrthoDB" id="3138197at2759"/>
<dbReference type="AlphaFoldDB" id="A0A5N5Q7R0"/>
<name>A0A5N5Q7R0_9AGAM</name>
<proteinExistence type="predicted"/>
<feature type="region of interest" description="Disordered" evidence="1">
    <location>
        <begin position="69"/>
        <end position="128"/>
    </location>
</feature>
<accession>A0A5N5Q7R0</accession>